<dbReference type="Proteomes" id="UP001240777">
    <property type="component" value="Unassembled WGS sequence"/>
</dbReference>
<dbReference type="EMBL" id="JAUPEV010000006">
    <property type="protein sequence ID" value="MDO7253215.1"/>
    <property type="molecule type" value="Genomic_DNA"/>
</dbReference>
<feature type="chain" id="PRO_5041659381" evidence="1">
    <location>
        <begin position="22"/>
        <end position="202"/>
    </location>
</feature>
<organism evidence="4 5">
    <name type="scientific">Helicobacter cappadocius</name>
    <dbReference type="NCBI Taxonomy" id="3063998"/>
    <lineage>
        <taxon>Bacteria</taxon>
        <taxon>Pseudomonadati</taxon>
        <taxon>Campylobacterota</taxon>
        <taxon>Epsilonproteobacteria</taxon>
        <taxon>Campylobacterales</taxon>
        <taxon>Helicobacteraceae</taxon>
        <taxon>Helicobacter</taxon>
    </lineage>
</organism>
<dbReference type="RefSeq" id="WP_305517060.1">
    <property type="nucleotide sequence ID" value="NZ_JAUPEV010000006.1"/>
</dbReference>
<evidence type="ECO:0000313" key="5">
    <source>
        <dbReference type="Proteomes" id="UP001177258"/>
    </source>
</evidence>
<reference evidence="3" key="2">
    <citation type="submission" date="2023-07" db="EMBL/GenBank/DDBJ databases">
        <authorList>
            <person name="Aydin F."/>
            <person name="Tarhane S."/>
            <person name="Saticioglu I.B."/>
            <person name="Karakaya E."/>
            <person name="Abay S."/>
            <person name="Guran O."/>
            <person name="Bozkurt E."/>
            <person name="Uzum N."/>
            <person name="Olgun K."/>
            <person name="Jablonski D."/>
        </authorList>
    </citation>
    <scope>NUCLEOTIDE SEQUENCE</scope>
    <source>
        <strain evidence="3">Faydin-H75</strain>
    </source>
</reference>
<dbReference type="PANTHER" id="PTHR14969">
    <property type="entry name" value="SPHINGOSINE-1-PHOSPHATE PHOSPHOHYDROLASE"/>
    <property type="match status" value="1"/>
</dbReference>
<accession>A0AA90PL58</accession>
<gene>
    <name evidence="3" type="ORF">Q5I04_04740</name>
    <name evidence="4" type="ORF">Q5I06_05055</name>
</gene>
<dbReference type="CDD" id="cd03394">
    <property type="entry name" value="PAP2_like_5"/>
    <property type="match status" value="1"/>
</dbReference>
<keyword evidence="1" id="KW-0732">Signal</keyword>
<dbReference type="SUPFAM" id="SSF48317">
    <property type="entry name" value="Acid phosphatase/Vanadium-dependent haloperoxidase"/>
    <property type="match status" value="1"/>
</dbReference>
<feature type="domain" description="Phosphatidic acid phosphatase type 2/haloperoxidase" evidence="2">
    <location>
        <begin position="56"/>
        <end position="167"/>
    </location>
</feature>
<protein>
    <submittedName>
        <fullName evidence="4">Phosphatase PAP2 family protein</fullName>
    </submittedName>
</protein>
<evidence type="ECO:0000313" key="4">
    <source>
        <dbReference type="EMBL" id="MDP2539139.1"/>
    </source>
</evidence>
<sequence>MRKYSKIFLFIFLLVSLISQAQARKRDAFEIYGDIFQFLPLAAAVYTLTQKDYEGLAQLAIGSGSVLATTFAIKYSFVGISRNHPNWAKISQRPDNKDSYEGFPSGHTSFAFSAAGFMQRRYGWQWGVPTTVLATLVGISRITSKRHSVTQVIAGAILGYGVSFLVSSKLDKNINIDVDVGDQEISRGVYQNTYGLSVSYRF</sequence>
<dbReference type="AlphaFoldDB" id="A0AA90PL58"/>
<dbReference type="Proteomes" id="UP001177258">
    <property type="component" value="Unassembled WGS sequence"/>
</dbReference>
<evidence type="ECO:0000256" key="1">
    <source>
        <dbReference type="SAM" id="SignalP"/>
    </source>
</evidence>
<dbReference type="EMBL" id="JAUYZK010000006">
    <property type="protein sequence ID" value="MDP2539139.1"/>
    <property type="molecule type" value="Genomic_DNA"/>
</dbReference>
<feature type="signal peptide" evidence="1">
    <location>
        <begin position="1"/>
        <end position="21"/>
    </location>
</feature>
<dbReference type="PANTHER" id="PTHR14969:SF13">
    <property type="entry name" value="AT30094P"/>
    <property type="match status" value="1"/>
</dbReference>
<comment type="caution">
    <text evidence="4">The sequence shown here is derived from an EMBL/GenBank/DDBJ whole genome shotgun (WGS) entry which is preliminary data.</text>
</comment>
<proteinExistence type="predicted"/>
<dbReference type="InterPro" id="IPR036938">
    <property type="entry name" value="PAP2/HPO_sf"/>
</dbReference>
<reference evidence="3 5" key="3">
    <citation type="journal article" date="2024" name="Syst. Appl. Microbiol.">
        <title>Helicobacter cappadocius sp. nov., from lizards: The first psychrotrophic Helicobacter species.</title>
        <authorList>
            <person name="Aydin F."/>
            <person name="Tarhane S."/>
            <person name="Karakaya E."/>
            <person name="Abay S."/>
            <person name="Kayman T."/>
            <person name="Guran O."/>
            <person name="Bozkurt E."/>
            <person name="Uzum N."/>
            <person name="Avci A."/>
            <person name="Olgun K."/>
            <person name="Jablonski D."/>
            <person name="Guran C."/>
            <person name="Burcin Saticioglu I."/>
        </authorList>
    </citation>
    <scope>NUCLEOTIDE SEQUENCE [LARGE SCALE GENOMIC DNA]</scope>
    <source>
        <strain evidence="3">Faydin-H75</strain>
        <strain evidence="5">faydin-H76</strain>
    </source>
</reference>
<name>A0AA90PL58_9HELI</name>
<dbReference type="Gene3D" id="1.20.144.10">
    <property type="entry name" value="Phosphatidic acid phosphatase type 2/haloperoxidase"/>
    <property type="match status" value="1"/>
</dbReference>
<dbReference type="SMART" id="SM00014">
    <property type="entry name" value="acidPPc"/>
    <property type="match status" value="1"/>
</dbReference>
<evidence type="ECO:0000259" key="2">
    <source>
        <dbReference type="SMART" id="SM00014"/>
    </source>
</evidence>
<dbReference type="InterPro" id="IPR000326">
    <property type="entry name" value="PAP2/HPO"/>
</dbReference>
<dbReference type="Pfam" id="PF01569">
    <property type="entry name" value="PAP2"/>
    <property type="match status" value="1"/>
</dbReference>
<keyword evidence="6" id="KW-1185">Reference proteome</keyword>
<reference evidence="4 6" key="1">
    <citation type="submission" date="2023-07" db="EMBL/GenBank/DDBJ databases">
        <title>Unpublished Manusciprt.</title>
        <authorList>
            <person name="Aydin F."/>
            <person name="Tarhane S."/>
            <person name="Saticioglu I.B."/>
            <person name="Karakaya E."/>
            <person name="Abay S."/>
            <person name="Guran O."/>
            <person name="Bozkurt E."/>
            <person name="Uzum N."/>
            <person name="Olgun K."/>
            <person name="Jablonski D."/>
        </authorList>
    </citation>
    <scope>NUCLEOTIDE SEQUENCE</scope>
    <source>
        <strain evidence="6">faydin-H75</strain>
        <strain evidence="4">Faydin-H76</strain>
    </source>
</reference>
<evidence type="ECO:0000313" key="3">
    <source>
        <dbReference type="EMBL" id="MDO7253215.1"/>
    </source>
</evidence>
<evidence type="ECO:0000313" key="6">
    <source>
        <dbReference type="Proteomes" id="UP001240777"/>
    </source>
</evidence>